<dbReference type="Gene3D" id="3.40.50.2300">
    <property type="match status" value="1"/>
</dbReference>
<dbReference type="PANTHER" id="PTHR44520:SF1">
    <property type="entry name" value="TWO-COMPONENT SYSTEM REGULATORY PROTEIN"/>
    <property type="match status" value="1"/>
</dbReference>
<sequence length="141" mass="15880">MAIGKHSHIILVEDNPDDELLTIRELKNSGFNGKVTSFSDGEEAYNYLTHPKKQPTLIILDVKLPKLSGIEILRKVRSQKEFLMTPVVIFSSCDEPCLVEEAYTLGANSYVIKEDHFLQSADQLAGLVHYWTKIHKPISAV</sequence>
<dbReference type="Proteomes" id="UP001163739">
    <property type="component" value="Chromosome"/>
</dbReference>
<dbReference type="InterPro" id="IPR011006">
    <property type="entry name" value="CheY-like_superfamily"/>
</dbReference>
<evidence type="ECO:0000313" key="4">
    <source>
        <dbReference type="Proteomes" id="UP001163739"/>
    </source>
</evidence>
<evidence type="ECO:0000259" key="2">
    <source>
        <dbReference type="PROSITE" id="PS50110"/>
    </source>
</evidence>
<dbReference type="Pfam" id="PF00072">
    <property type="entry name" value="Response_reg"/>
    <property type="match status" value="1"/>
</dbReference>
<feature type="modified residue" description="4-aspartylphosphate" evidence="1">
    <location>
        <position position="61"/>
    </location>
</feature>
<dbReference type="PROSITE" id="PS50110">
    <property type="entry name" value="RESPONSE_REGULATORY"/>
    <property type="match status" value="1"/>
</dbReference>
<name>A0ABY6MXQ6_9ALTE</name>
<dbReference type="SMART" id="SM00448">
    <property type="entry name" value="REC"/>
    <property type="match status" value="1"/>
</dbReference>
<proteinExistence type="predicted"/>
<dbReference type="InterPro" id="IPR052893">
    <property type="entry name" value="TCS_response_regulator"/>
</dbReference>
<organism evidence="3 4">
    <name type="scientific">Alkalimarinus alittae</name>
    <dbReference type="NCBI Taxonomy" id="2961619"/>
    <lineage>
        <taxon>Bacteria</taxon>
        <taxon>Pseudomonadati</taxon>
        <taxon>Pseudomonadota</taxon>
        <taxon>Gammaproteobacteria</taxon>
        <taxon>Alteromonadales</taxon>
        <taxon>Alteromonadaceae</taxon>
        <taxon>Alkalimarinus</taxon>
    </lineage>
</organism>
<evidence type="ECO:0000313" key="3">
    <source>
        <dbReference type="EMBL" id="UZE94614.1"/>
    </source>
</evidence>
<accession>A0ABY6MXQ6</accession>
<gene>
    <name evidence="3" type="ORF">NKI27_10995</name>
</gene>
<dbReference type="PANTHER" id="PTHR44520">
    <property type="entry name" value="RESPONSE REGULATOR RCP1-RELATED"/>
    <property type="match status" value="1"/>
</dbReference>
<dbReference type="RefSeq" id="WP_265046107.1">
    <property type="nucleotide sequence ID" value="NZ_CP100390.1"/>
</dbReference>
<evidence type="ECO:0000256" key="1">
    <source>
        <dbReference type="PROSITE-ProRule" id="PRU00169"/>
    </source>
</evidence>
<feature type="domain" description="Response regulatory" evidence="2">
    <location>
        <begin position="8"/>
        <end position="128"/>
    </location>
</feature>
<reference evidence="3" key="1">
    <citation type="submission" date="2022-06" db="EMBL/GenBank/DDBJ databases">
        <title>Alkalimarinus sp. nov., isolated from gut of a Alitta virens.</title>
        <authorList>
            <person name="Yang A.I."/>
            <person name="Shin N.-R."/>
        </authorList>
    </citation>
    <scope>NUCLEOTIDE SEQUENCE</scope>
    <source>
        <strain evidence="3">A2M4</strain>
    </source>
</reference>
<keyword evidence="1" id="KW-0597">Phosphoprotein</keyword>
<dbReference type="EMBL" id="CP100390">
    <property type="protein sequence ID" value="UZE94614.1"/>
    <property type="molecule type" value="Genomic_DNA"/>
</dbReference>
<dbReference type="InterPro" id="IPR001789">
    <property type="entry name" value="Sig_transdc_resp-reg_receiver"/>
</dbReference>
<keyword evidence="4" id="KW-1185">Reference proteome</keyword>
<dbReference type="SUPFAM" id="SSF52172">
    <property type="entry name" value="CheY-like"/>
    <property type="match status" value="1"/>
</dbReference>
<protein>
    <submittedName>
        <fullName evidence="3">Response regulator</fullName>
    </submittedName>
</protein>